<reference evidence="3" key="1">
    <citation type="submission" date="2017-02" db="UniProtKB">
        <authorList>
            <consortium name="WormBaseParasite"/>
        </authorList>
    </citation>
    <scope>IDENTIFICATION</scope>
</reference>
<dbReference type="STRING" id="334426.A0A0R3PEM3"/>
<evidence type="ECO:0000313" key="1">
    <source>
        <dbReference type="EMBL" id="VDM54123.1"/>
    </source>
</evidence>
<accession>A0A0R3PEM3</accession>
<dbReference type="EMBL" id="UYYA01000529">
    <property type="protein sequence ID" value="VDM54123.1"/>
    <property type="molecule type" value="Genomic_DNA"/>
</dbReference>
<evidence type="ECO:0000313" key="3">
    <source>
        <dbReference type="WBParaSite" id="ACOC_0000253701-mRNA-1"/>
    </source>
</evidence>
<dbReference type="AlphaFoldDB" id="A0A0R3PEM3"/>
<reference evidence="1 2" key="2">
    <citation type="submission" date="2018-11" db="EMBL/GenBank/DDBJ databases">
        <authorList>
            <consortium name="Pathogen Informatics"/>
        </authorList>
    </citation>
    <scope>NUCLEOTIDE SEQUENCE [LARGE SCALE GENOMIC DNA]</scope>
    <source>
        <strain evidence="1 2">Costa Rica</strain>
    </source>
</reference>
<dbReference type="OrthoDB" id="3176171at2759"/>
<evidence type="ECO:0000313" key="2">
    <source>
        <dbReference type="Proteomes" id="UP000267027"/>
    </source>
</evidence>
<sequence length="139" mass="15379">MILFGGNHLYVFNNPIKSGARTHNTYEAAQKEIAQGAGIAIINGGNKSKADLILEEELISIMSLVYRANAIAVELNRNVKFELVLVSPEMRGIREGLTEVRDPFYEAPDSKTSENGDSVPAATCLCYELRRNASDRRCF</sequence>
<dbReference type="WBParaSite" id="ACOC_0000253701-mRNA-1">
    <property type="protein sequence ID" value="ACOC_0000253701-mRNA-1"/>
    <property type="gene ID" value="ACOC_0000253701"/>
</dbReference>
<protein>
    <submittedName>
        <fullName evidence="3">Cell division protein FtsZ</fullName>
    </submittedName>
</protein>
<keyword evidence="2" id="KW-1185">Reference proteome</keyword>
<organism evidence="3">
    <name type="scientific">Angiostrongylus costaricensis</name>
    <name type="common">Nematode worm</name>
    <dbReference type="NCBI Taxonomy" id="334426"/>
    <lineage>
        <taxon>Eukaryota</taxon>
        <taxon>Metazoa</taxon>
        <taxon>Ecdysozoa</taxon>
        <taxon>Nematoda</taxon>
        <taxon>Chromadorea</taxon>
        <taxon>Rhabditida</taxon>
        <taxon>Rhabditina</taxon>
        <taxon>Rhabditomorpha</taxon>
        <taxon>Strongyloidea</taxon>
        <taxon>Metastrongylidae</taxon>
        <taxon>Angiostrongylus</taxon>
    </lineage>
</organism>
<gene>
    <name evidence="1" type="ORF">ACOC_LOCUS2538</name>
</gene>
<name>A0A0R3PEM3_ANGCS</name>
<proteinExistence type="predicted"/>
<dbReference type="Proteomes" id="UP000267027">
    <property type="component" value="Unassembled WGS sequence"/>
</dbReference>